<sequence length="59" mass="6809">MARFDERFQGQGFFSVRASDPKWEPGSGKSNAQTHMTGLERNKYKKLKLSGNRKSKLLY</sequence>
<feature type="region of interest" description="Disordered" evidence="1">
    <location>
        <begin position="16"/>
        <end position="46"/>
    </location>
</feature>
<accession>A0A2P9AQ83</accession>
<proteinExistence type="predicted"/>
<evidence type="ECO:0000256" key="1">
    <source>
        <dbReference type="SAM" id="MobiDB-lite"/>
    </source>
</evidence>
<evidence type="ECO:0000313" key="3">
    <source>
        <dbReference type="Proteomes" id="UP000245698"/>
    </source>
</evidence>
<organism evidence="2 3">
    <name type="scientific">Mesorhizobium delmotii</name>
    <dbReference type="NCBI Taxonomy" id="1631247"/>
    <lineage>
        <taxon>Bacteria</taxon>
        <taxon>Pseudomonadati</taxon>
        <taxon>Pseudomonadota</taxon>
        <taxon>Alphaproteobacteria</taxon>
        <taxon>Hyphomicrobiales</taxon>
        <taxon>Phyllobacteriaceae</taxon>
        <taxon>Mesorhizobium</taxon>
    </lineage>
</organism>
<dbReference type="Proteomes" id="UP000245698">
    <property type="component" value="Unassembled WGS sequence"/>
</dbReference>
<reference evidence="3" key="1">
    <citation type="submission" date="2016-12" db="EMBL/GenBank/DDBJ databases">
        <authorList>
            <person name="Brunel B."/>
        </authorList>
    </citation>
    <scope>NUCLEOTIDE SEQUENCE [LARGE SCALE GENOMIC DNA]</scope>
</reference>
<evidence type="ECO:0000313" key="2">
    <source>
        <dbReference type="EMBL" id="SJM33317.1"/>
    </source>
</evidence>
<protein>
    <submittedName>
        <fullName evidence="2">Uncharacterized protein</fullName>
    </submittedName>
</protein>
<name>A0A2P9AQ83_9HYPH</name>
<dbReference type="EMBL" id="FUIG01000042">
    <property type="protein sequence ID" value="SJM33317.1"/>
    <property type="molecule type" value="Genomic_DNA"/>
</dbReference>
<dbReference type="AlphaFoldDB" id="A0A2P9AQ83"/>
<keyword evidence="3" id="KW-1185">Reference proteome</keyword>
<gene>
    <name evidence="2" type="ORF">BQ8482_340213</name>
</gene>